<accession>E1Z5J8</accession>
<feature type="domain" description="Thioredoxin" evidence="2">
    <location>
        <begin position="203"/>
        <end position="280"/>
    </location>
</feature>
<dbReference type="Gene3D" id="3.40.30.10">
    <property type="entry name" value="Glutaredoxin"/>
    <property type="match status" value="2"/>
</dbReference>
<dbReference type="EMBL" id="GL433837">
    <property type="protein sequence ID" value="EFN58768.1"/>
    <property type="molecule type" value="Genomic_DNA"/>
</dbReference>
<dbReference type="InterPro" id="IPR036249">
    <property type="entry name" value="Thioredoxin-like_sf"/>
</dbReference>
<dbReference type="KEGG" id="cvr:CHLNCDRAFT_140512"/>
<dbReference type="STRING" id="554065.E1Z5J8"/>
<dbReference type="OMA" id="KVPHFTF"/>
<dbReference type="InterPro" id="IPR044192">
    <property type="entry name" value="CDSP32"/>
</dbReference>
<organism evidence="4">
    <name type="scientific">Chlorella variabilis</name>
    <name type="common">Green alga</name>
    <dbReference type="NCBI Taxonomy" id="554065"/>
    <lineage>
        <taxon>Eukaryota</taxon>
        <taxon>Viridiplantae</taxon>
        <taxon>Chlorophyta</taxon>
        <taxon>core chlorophytes</taxon>
        <taxon>Trebouxiophyceae</taxon>
        <taxon>Chlorellales</taxon>
        <taxon>Chlorellaceae</taxon>
        <taxon>Chlorella clade</taxon>
        <taxon>Chlorella</taxon>
    </lineage>
</organism>
<dbReference type="FunCoup" id="E1Z5J8">
    <property type="interactions" value="551"/>
</dbReference>
<dbReference type="SUPFAM" id="SSF52833">
    <property type="entry name" value="Thioredoxin-like"/>
    <property type="match status" value="2"/>
</dbReference>
<dbReference type="PANTHER" id="PTHR47578">
    <property type="entry name" value="THIOREDOXIN-LIKE PROTEIN CDSP32, CHLOROPLASTIC"/>
    <property type="match status" value="1"/>
</dbReference>
<dbReference type="eggNOG" id="KOG0907">
    <property type="taxonomic scope" value="Eukaryota"/>
</dbReference>
<feature type="compositionally biased region" description="Basic residues" evidence="1">
    <location>
        <begin position="307"/>
        <end position="318"/>
    </location>
</feature>
<dbReference type="AlphaFoldDB" id="E1Z5J8"/>
<dbReference type="Proteomes" id="UP000008141">
    <property type="component" value="Unassembled WGS sequence"/>
</dbReference>
<keyword evidence="4" id="KW-1185">Reference proteome</keyword>
<feature type="region of interest" description="Disordered" evidence="1">
    <location>
        <begin position="1"/>
        <end position="25"/>
    </location>
</feature>
<gene>
    <name evidence="3" type="ORF">CHLNCDRAFT_140512</name>
</gene>
<dbReference type="PANTHER" id="PTHR47578:SF1">
    <property type="entry name" value="THIOREDOXIN-LIKE PROTEIN CDSP32, CHLOROPLASTIC"/>
    <property type="match status" value="1"/>
</dbReference>
<evidence type="ECO:0000313" key="3">
    <source>
        <dbReference type="EMBL" id="EFN58768.1"/>
    </source>
</evidence>
<dbReference type="InterPro" id="IPR013766">
    <property type="entry name" value="Thioredoxin_domain"/>
</dbReference>
<dbReference type="GeneID" id="17357979"/>
<feature type="region of interest" description="Disordered" evidence="1">
    <location>
        <begin position="291"/>
        <end position="318"/>
    </location>
</feature>
<dbReference type="OrthoDB" id="10263751at2759"/>
<evidence type="ECO:0000259" key="2">
    <source>
        <dbReference type="Pfam" id="PF00085"/>
    </source>
</evidence>
<dbReference type="GO" id="GO:0016671">
    <property type="term" value="F:oxidoreductase activity, acting on a sulfur group of donors, disulfide as acceptor"/>
    <property type="evidence" value="ECO:0007669"/>
    <property type="project" value="InterPro"/>
</dbReference>
<protein>
    <recommendedName>
        <fullName evidence="2">Thioredoxin domain-containing protein</fullName>
    </recommendedName>
</protein>
<evidence type="ECO:0000313" key="4">
    <source>
        <dbReference type="Proteomes" id="UP000008141"/>
    </source>
</evidence>
<dbReference type="InParanoid" id="E1Z5J8"/>
<proteinExistence type="predicted"/>
<reference evidence="3 4" key="1">
    <citation type="journal article" date="2010" name="Plant Cell">
        <title>The Chlorella variabilis NC64A genome reveals adaptation to photosymbiosis, coevolution with viruses, and cryptic sex.</title>
        <authorList>
            <person name="Blanc G."/>
            <person name="Duncan G."/>
            <person name="Agarkova I."/>
            <person name="Borodovsky M."/>
            <person name="Gurnon J."/>
            <person name="Kuo A."/>
            <person name="Lindquist E."/>
            <person name="Lucas S."/>
            <person name="Pangilinan J."/>
            <person name="Polle J."/>
            <person name="Salamov A."/>
            <person name="Terry A."/>
            <person name="Yamada T."/>
            <person name="Dunigan D.D."/>
            <person name="Grigoriev I.V."/>
            <person name="Claverie J.M."/>
            <person name="Van Etten J.L."/>
        </authorList>
    </citation>
    <scope>NUCLEOTIDE SEQUENCE [LARGE SCALE GENOMIC DNA]</scope>
    <source>
        <strain evidence="3 4">NC64A</strain>
    </source>
</reference>
<dbReference type="RefSeq" id="XP_005850870.1">
    <property type="nucleotide sequence ID" value="XM_005850808.1"/>
</dbReference>
<dbReference type="Pfam" id="PF00085">
    <property type="entry name" value="Thioredoxin"/>
    <property type="match status" value="1"/>
</dbReference>
<sequence>MSLQPHHQPGRRSVAARVKPGETPEQALERRLRESAQVEERVIDIVDQADWERQLKQAGDKLVVLNVQSDHVCQTGLEEAELQWKADQKAALEPCSGLKHTFARTARECKDVVFLSLEADTDEGSELCDVLGVEVLPTVQFWKGGEKVWEHRGVVRLDQTLGEGVLYYGDTAANNVKASSIITELGSKQELADFVAAQPERVLTVVDVSLLSASPCVHIYPAVLALATNFVGYAAFARLLGDDKPQLLAELDIKEVPTFLFYRNGQEVGRHVGSSRGDLIGQILAQQAKLGIQAPPPPGAGQPREKRPMRRGRIKLER</sequence>
<evidence type="ECO:0000256" key="1">
    <source>
        <dbReference type="SAM" id="MobiDB-lite"/>
    </source>
</evidence>
<name>E1Z5J8_CHLVA</name>